<gene>
    <name evidence="2" type="ORF">ALC57_03806</name>
</gene>
<feature type="region of interest" description="Disordered" evidence="1">
    <location>
        <begin position="94"/>
        <end position="114"/>
    </location>
</feature>
<dbReference type="EMBL" id="KQ978983">
    <property type="protein sequence ID" value="KYN26765.1"/>
    <property type="molecule type" value="Genomic_DNA"/>
</dbReference>
<proteinExistence type="predicted"/>
<evidence type="ECO:0000256" key="1">
    <source>
        <dbReference type="SAM" id="MobiDB-lite"/>
    </source>
</evidence>
<evidence type="ECO:0000313" key="2">
    <source>
        <dbReference type="EMBL" id="KYN26765.1"/>
    </source>
</evidence>
<protein>
    <submittedName>
        <fullName evidence="2">Uncharacterized protein</fullName>
    </submittedName>
</protein>
<keyword evidence="3" id="KW-1185">Reference proteome</keyword>
<organism evidence="2 3">
    <name type="scientific">Trachymyrmex cornetzi</name>
    <dbReference type="NCBI Taxonomy" id="471704"/>
    <lineage>
        <taxon>Eukaryota</taxon>
        <taxon>Metazoa</taxon>
        <taxon>Ecdysozoa</taxon>
        <taxon>Arthropoda</taxon>
        <taxon>Hexapoda</taxon>
        <taxon>Insecta</taxon>
        <taxon>Pterygota</taxon>
        <taxon>Neoptera</taxon>
        <taxon>Endopterygota</taxon>
        <taxon>Hymenoptera</taxon>
        <taxon>Apocrita</taxon>
        <taxon>Aculeata</taxon>
        <taxon>Formicoidea</taxon>
        <taxon>Formicidae</taxon>
        <taxon>Myrmicinae</taxon>
        <taxon>Trachymyrmex</taxon>
    </lineage>
</organism>
<sequence length="114" mass="13344">VNKRKKAVVYIAIVIKANREGVWIPALIYMDPCRKLFSSLRLVFRDLHSSFLSMSKKSAERWNIRDCCKRFAKSFENSHHFAESSSRFHMVRREAGRDRGKVERSREREKGVGG</sequence>
<reference evidence="2 3" key="1">
    <citation type="submission" date="2015-09" db="EMBL/GenBank/DDBJ databases">
        <title>Trachymyrmex cornetzi WGS genome.</title>
        <authorList>
            <person name="Nygaard S."/>
            <person name="Hu H."/>
            <person name="Boomsma J."/>
            <person name="Zhang G."/>
        </authorList>
    </citation>
    <scope>NUCLEOTIDE SEQUENCE [LARGE SCALE GENOMIC DNA]</scope>
    <source>
        <strain evidence="2">Tcor2-1</strain>
        <tissue evidence="2">Whole body</tissue>
    </source>
</reference>
<evidence type="ECO:0000313" key="3">
    <source>
        <dbReference type="Proteomes" id="UP000078492"/>
    </source>
</evidence>
<feature type="non-terminal residue" evidence="2">
    <location>
        <position position="1"/>
    </location>
</feature>
<name>A0A195EER4_9HYME</name>
<accession>A0A195EER4</accession>
<dbReference type="Proteomes" id="UP000078492">
    <property type="component" value="Unassembled WGS sequence"/>
</dbReference>
<dbReference type="AlphaFoldDB" id="A0A195EER4"/>